<dbReference type="SUPFAM" id="SSF55729">
    <property type="entry name" value="Acyl-CoA N-acyltransferases (Nat)"/>
    <property type="match status" value="1"/>
</dbReference>
<evidence type="ECO:0000313" key="2">
    <source>
        <dbReference type="Proteomes" id="UP001491088"/>
    </source>
</evidence>
<accession>A0ABZ2TSI2</accession>
<keyword evidence="2" id="KW-1185">Reference proteome</keyword>
<dbReference type="RefSeq" id="WP_340932989.1">
    <property type="nucleotide sequence ID" value="NZ_CP150496.1"/>
</dbReference>
<dbReference type="Proteomes" id="UP001491088">
    <property type="component" value="Chromosome"/>
</dbReference>
<reference evidence="1 2" key="1">
    <citation type="submission" date="2024-03" db="EMBL/GenBank/DDBJ databases">
        <authorList>
            <person name="Cao K."/>
        </authorList>
    </citation>
    <scope>NUCLEOTIDE SEQUENCE [LARGE SCALE GENOMIC DNA]</scope>
    <source>
        <strain evidence="1 2">MCCC 1K00696</strain>
    </source>
</reference>
<sequence>MIKLISRKNINIDKYDDCIKNSIQSRIYAFSWYLDTVSKNWSVLVLNDYEAVLPISWQRKLFFKLGNQPYFSQQLGVFSKDLISKELQKEFLSQIPIHFFKVVIHFNSQNYSTENTITLKNYKLILNTDYVSFKKNFSKGRKHAIKVGEKASLYVKETTISELIKIYKDNYSYKIPYKVLTALSNAILRNRKGFLIGVFKDEQLLGGALFTDHNNRITYLFAAFTVKGKTLQASSFLLSEVIKKYQNSNLTLDFEGGNMPSIAKFYRSFGAEEENYFAFKRTLL</sequence>
<gene>
    <name evidence="1" type="ORF">WG950_13185</name>
</gene>
<dbReference type="InterPro" id="IPR016181">
    <property type="entry name" value="Acyl_CoA_acyltransferase"/>
</dbReference>
<proteinExistence type="predicted"/>
<dbReference type="EMBL" id="CP150496">
    <property type="protein sequence ID" value="WYW55479.1"/>
    <property type="molecule type" value="Genomic_DNA"/>
</dbReference>
<evidence type="ECO:0008006" key="3">
    <source>
        <dbReference type="Google" id="ProtNLM"/>
    </source>
</evidence>
<protein>
    <recommendedName>
        <fullName evidence="3">N-acetyltransferase domain-containing protein</fullName>
    </recommendedName>
</protein>
<name>A0ABZ2TSI2_9FLAO</name>
<organism evidence="1 2">
    <name type="scientific">Polaribacter marinaquae</name>
    <dbReference type="NCBI Taxonomy" id="1642819"/>
    <lineage>
        <taxon>Bacteria</taxon>
        <taxon>Pseudomonadati</taxon>
        <taxon>Bacteroidota</taxon>
        <taxon>Flavobacteriia</taxon>
        <taxon>Flavobacteriales</taxon>
        <taxon>Flavobacteriaceae</taxon>
    </lineage>
</organism>
<evidence type="ECO:0000313" key="1">
    <source>
        <dbReference type="EMBL" id="WYW55479.1"/>
    </source>
</evidence>
<dbReference type="Gene3D" id="3.40.630.30">
    <property type="match status" value="1"/>
</dbReference>